<dbReference type="SUPFAM" id="SSF53474">
    <property type="entry name" value="alpha/beta-Hydrolases"/>
    <property type="match status" value="1"/>
</dbReference>
<evidence type="ECO:0000313" key="4">
    <source>
        <dbReference type="EMBL" id="RED96643.1"/>
    </source>
</evidence>
<comment type="caution">
    <text evidence="4">The sequence shown here is derived from an EMBL/GenBank/DDBJ whole genome shotgun (WGS) entry which is preliminary data.</text>
</comment>
<dbReference type="InterPro" id="IPR052574">
    <property type="entry name" value="CDIRP"/>
</dbReference>
<dbReference type="PANTHER" id="PTHR47566">
    <property type="match status" value="1"/>
</dbReference>
<evidence type="ECO:0000259" key="3">
    <source>
        <dbReference type="Pfam" id="PF18962"/>
    </source>
</evidence>
<dbReference type="InterPro" id="IPR029058">
    <property type="entry name" value="AB_hydrolase_fold"/>
</dbReference>
<gene>
    <name evidence="4" type="ORF">C7460_114101</name>
</gene>
<dbReference type="Proteomes" id="UP000256779">
    <property type="component" value="Unassembled WGS sequence"/>
</dbReference>
<dbReference type="Pfam" id="PF23952">
    <property type="entry name" value="LRR_EndoS"/>
    <property type="match status" value="1"/>
</dbReference>
<dbReference type="Pfam" id="PF18962">
    <property type="entry name" value="Por_Secre_tail"/>
    <property type="match status" value="1"/>
</dbReference>
<dbReference type="GO" id="GO:0035591">
    <property type="term" value="F:signaling adaptor activity"/>
    <property type="evidence" value="ECO:0007669"/>
    <property type="project" value="TreeGrafter"/>
</dbReference>
<proteinExistence type="predicted"/>
<dbReference type="AlphaFoldDB" id="A0A3D9L0U3"/>
<sequence length="1008" mass="112569">MKNNKDLKLTSFLHSALLIMLLGVVVTNAWAQESFFQKGISIRNYEKSHYHKMVGWDDSEFKEFAYWKENSQGGIMEFMNWRAIFPPGYDSTSADQYPMIILMHGAGESGRKWTGYFNYEPTDPEYDNNGHHLLWGGRKHRNAVNNGKFPGIVLFAQSSYNAAWDSDEKRMLAGIIEHMIQHYQVNPYRISMHGLSNGAKGTWDFVNYRPDLIAAILPMSGIGADLESTTETLTTTPVWLFQGGEDTNPSPGAAEQWIETLEEKGGKPKLTIYPDNGHNTWNEAYYESDFFPFMRRADKRNIHIFGDTSNLYITEHGEVKLGFSAGFSAYQWTKDGQDLEGTDSRYYTVMEPGTYSVKFQAQTTGQWDESFPVEIEAYSGDPIVHIPDNNFKSLLLNDTSINTNGDGQIQVSEAENFNGQLKANSADIHDLTGIAAFKNITDLRVHYNNLTSLDVSSNKKLQQLHCQHNMLESLNISLNPDITKLRCFDNQLTELNIKNGNNDQFDLFQAKNNALSCIQVDDAPAAEAQWSDNVDPDVTFRTQCGQAIVAIPDANFKQALLNDHSIDTNEDGEIQYEEAEQYSGELVVENQQIDDLTGLEAFTEITKLDFKNNNVSSLNISSNTQLRVVIGAANQLSSVNFGDNSNLHTVKLNSNTLTSLEPGALPVLEVLDIQFNQLTELTLSENTLLDTLYCNNNQLTTLNLKNGQNEHLEAFDASANELTCIDVSNVSHAEENWQNHVDPGVSFKSFCNGAIVNIPDQNFKDALLAISELNTNQDSEIQVSEAEAFSGQINVNSADIADLTGIEHFTALTDLRIHNNQLQTLDLSANTALKQLHCQKNSLTSLDISANPNIKKLRCFQNSLSTLNVQNGNNENFHLFQATENNLSCVQVDDVAYAENNWQDDVDQGVVFDTDCSSGSTSRMAKSQQAQPKALAYPNPFDTYLTIRLGETQEKSGRVTVREMTTGKLVAPKVSSSSSGLLKLDFSAHPQGHYLLEIQGRTYRVIKQ</sequence>
<reference evidence="4 5" key="1">
    <citation type="submission" date="2018-07" db="EMBL/GenBank/DDBJ databases">
        <title>Genomic Encyclopedia of Type Strains, Phase IV (KMG-IV): sequencing the most valuable type-strain genomes for metagenomic binning, comparative biology and taxonomic classification.</title>
        <authorList>
            <person name="Goeker M."/>
        </authorList>
    </citation>
    <scope>NUCLEOTIDE SEQUENCE [LARGE SCALE GENOMIC DNA]</scope>
    <source>
        <strain evidence="4 5">DSM 4134</strain>
    </source>
</reference>
<dbReference type="PANTHER" id="PTHR47566:SF1">
    <property type="entry name" value="PROTEIN NUD1"/>
    <property type="match status" value="1"/>
</dbReference>
<dbReference type="Gene3D" id="3.80.10.10">
    <property type="entry name" value="Ribonuclease Inhibitor"/>
    <property type="match status" value="3"/>
</dbReference>
<organism evidence="4 5">
    <name type="scientific">Marinoscillum furvescens DSM 4134</name>
    <dbReference type="NCBI Taxonomy" id="1122208"/>
    <lineage>
        <taxon>Bacteria</taxon>
        <taxon>Pseudomonadati</taxon>
        <taxon>Bacteroidota</taxon>
        <taxon>Cytophagia</taxon>
        <taxon>Cytophagales</taxon>
        <taxon>Reichenbachiellaceae</taxon>
        <taxon>Marinoscillum</taxon>
    </lineage>
</organism>
<keyword evidence="2" id="KW-0677">Repeat</keyword>
<dbReference type="EMBL" id="QREG01000014">
    <property type="protein sequence ID" value="RED96643.1"/>
    <property type="molecule type" value="Genomic_DNA"/>
</dbReference>
<evidence type="ECO:0000313" key="5">
    <source>
        <dbReference type="Proteomes" id="UP000256779"/>
    </source>
</evidence>
<evidence type="ECO:0000256" key="1">
    <source>
        <dbReference type="ARBA" id="ARBA00022614"/>
    </source>
</evidence>
<dbReference type="Gene3D" id="3.40.50.1820">
    <property type="entry name" value="alpha/beta hydrolase"/>
    <property type="match status" value="1"/>
</dbReference>
<protein>
    <submittedName>
        <fullName evidence="4">Putative secreted protein (Por secretion system target)</fullName>
    </submittedName>
</protein>
<name>A0A3D9L0U3_MARFU</name>
<dbReference type="OrthoDB" id="9764953at2"/>
<evidence type="ECO:0000256" key="2">
    <source>
        <dbReference type="ARBA" id="ARBA00022737"/>
    </source>
</evidence>
<dbReference type="RefSeq" id="WP_115868925.1">
    <property type="nucleotide sequence ID" value="NZ_QREG01000014.1"/>
</dbReference>
<dbReference type="InterPro" id="IPR026444">
    <property type="entry name" value="Secre_tail"/>
</dbReference>
<keyword evidence="1" id="KW-0433">Leucine-rich repeat</keyword>
<feature type="domain" description="Secretion system C-terminal sorting" evidence="3">
    <location>
        <begin position="937"/>
        <end position="1006"/>
    </location>
</feature>
<dbReference type="InterPro" id="IPR032675">
    <property type="entry name" value="LRR_dom_sf"/>
</dbReference>
<keyword evidence="5" id="KW-1185">Reference proteome</keyword>
<dbReference type="SUPFAM" id="SSF52058">
    <property type="entry name" value="L domain-like"/>
    <property type="match status" value="2"/>
</dbReference>
<accession>A0A3D9L0U3</accession>